<feature type="binding site" evidence="6">
    <location>
        <position position="260"/>
    </location>
    <ligand>
        <name>AMP</name>
        <dbReference type="ChEBI" id="CHEBI:456215"/>
    </ligand>
</feature>
<dbReference type="GO" id="GO:0052855">
    <property type="term" value="F:ADP-dependent NAD(P)H-hydrate dehydratase activity"/>
    <property type="evidence" value="ECO:0007669"/>
    <property type="project" value="UniProtKB-UniRule"/>
</dbReference>
<dbReference type="Proteomes" id="UP000176409">
    <property type="component" value="Unassembled WGS sequence"/>
</dbReference>
<dbReference type="InterPro" id="IPR029056">
    <property type="entry name" value="Ribokinase-like"/>
</dbReference>
<dbReference type="HAMAP" id="MF_01965">
    <property type="entry name" value="NADHX_dehydratase"/>
    <property type="match status" value="1"/>
</dbReference>
<comment type="catalytic activity">
    <reaction evidence="6">
        <text>(6S)-NADHX + ADP = AMP + phosphate + NADH + H(+)</text>
        <dbReference type="Rhea" id="RHEA:32223"/>
        <dbReference type="ChEBI" id="CHEBI:15378"/>
        <dbReference type="ChEBI" id="CHEBI:43474"/>
        <dbReference type="ChEBI" id="CHEBI:57945"/>
        <dbReference type="ChEBI" id="CHEBI:64074"/>
        <dbReference type="ChEBI" id="CHEBI:456215"/>
        <dbReference type="ChEBI" id="CHEBI:456216"/>
        <dbReference type="EC" id="4.2.1.136"/>
    </reaction>
</comment>
<keyword evidence="5 6" id="KW-0456">Lyase</keyword>
<dbReference type="CDD" id="cd01171">
    <property type="entry name" value="YXKO-related"/>
    <property type="match status" value="1"/>
</dbReference>
<comment type="subunit">
    <text evidence="6">Homotetramer.</text>
</comment>
<accession>A0A1F6AY12</accession>
<reference evidence="8 9" key="1">
    <citation type="journal article" date="2016" name="Nat. Commun.">
        <title>Thousands of microbial genomes shed light on interconnected biogeochemical processes in an aquifer system.</title>
        <authorList>
            <person name="Anantharaman K."/>
            <person name="Brown C.T."/>
            <person name="Hug L.A."/>
            <person name="Sharon I."/>
            <person name="Castelle C.J."/>
            <person name="Probst A.J."/>
            <person name="Thomas B.C."/>
            <person name="Singh A."/>
            <person name="Wilkins M.J."/>
            <person name="Karaoz U."/>
            <person name="Brodie E.L."/>
            <person name="Williams K.H."/>
            <person name="Hubbard S.S."/>
            <person name="Banfield J.F."/>
        </authorList>
    </citation>
    <scope>NUCLEOTIDE SEQUENCE [LARGE SCALE GENOMIC DNA]</scope>
</reference>
<comment type="caution">
    <text evidence="8">The sequence shown here is derived from an EMBL/GenBank/DDBJ whole genome shotgun (WGS) entry which is preliminary data.</text>
</comment>
<dbReference type="SUPFAM" id="SSF53613">
    <property type="entry name" value="Ribokinase-like"/>
    <property type="match status" value="1"/>
</dbReference>
<name>A0A1F6AY12_9BACT</name>
<dbReference type="Gene3D" id="3.40.1190.20">
    <property type="match status" value="1"/>
</dbReference>
<dbReference type="InterPro" id="IPR017953">
    <property type="entry name" value="Carbohydrate_kinase_pred_CS"/>
</dbReference>
<evidence type="ECO:0000313" key="9">
    <source>
        <dbReference type="Proteomes" id="UP000176409"/>
    </source>
</evidence>
<dbReference type="GO" id="GO:0046496">
    <property type="term" value="P:nicotinamide nucleotide metabolic process"/>
    <property type="evidence" value="ECO:0007669"/>
    <property type="project" value="UniProtKB-UniRule"/>
</dbReference>
<gene>
    <name evidence="6" type="primary">nnrD</name>
    <name evidence="8" type="ORF">A2973_03860</name>
</gene>
<feature type="domain" description="YjeF C-terminal" evidence="7">
    <location>
        <begin position="6"/>
        <end position="318"/>
    </location>
</feature>
<keyword evidence="4 6" id="KW-0520">NAD</keyword>
<protein>
    <recommendedName>
        <fullName evidence="6">ADP-dependent (S)-NAD(P)H-hydrate dehydratase</fullName>
        <ecNumber evidence="6">4.2.1.136</ecNumber>
    </recommendedName>
    <alternativeName>
        <fullName evidence="6">ADP-dependent NAD(P)HX dehydratase</fullName>
    </alternativeName>
</protein>
<evidence type="ECO:0000256" key="2">
    <source>
        <dbReference type="ARBA" id="ARBA00022840"/>
    </source>
</evidence>
<keyword evidence="2 6" id="KW-0067">ATP-binding</keyword>
<evidence type="ECO:0000256" key="3">
    <source>
        <dbReference type="ARBA" id="ARBA00022857"/>
    </source>
</evidence>
<feature type="binding site" evidence="6">
    <location>
        <position position="148"/>
    </location>
    <ligand>
        <name>(6S)-NADPHX</name>
        <dbReference type="ChEBI" id="CHEBI:64076"/>
    </ligand>
</feature>
<sequence>MNMKTITVDELKNLYVPARGSHKGQNGRLLVIGGSHLFHAASLWALTVASRIVDLVHYCSVPENNEIVQKAKEEFRNGIVVRREDVESYIEEDDCILIGPGMERDAETKELTDMLLRKYPKKQWVIDAGALQMLDLSVIPKNAILTPHHGEFTSLLGAEVGMPWFSYRQGPDLPDIHKRSGAKAVAVLQNGTPPRASDLFRWSDEDKVKWFAKQYKCIVLLKGETDIACSGGACDEKYCVPGECRVIEGGNPGMTKGGTGDVLAGLIAALACKNDPFLATIAGAFINKKAGDALYKKVGPYFNATDLAGEIPLVMKNLI</sequence>
<dbReference type="GO" id="GO:0110051">
    <property type="term" value="P:metabolite repair"/>
    <property type="evidence" value="ECO:0007669"/>
    <property type="project" value="TreeGrafter"/>
</dbReference>
<dbReference type="PANTHER" id="PTHR12592:SF0">
    <property type="entry name" value="ATP-DEPENDENT (S)-NAD(P)H-HYDRATE DEHYDRATASE"/>
    <property type="match status" value="1"/>
</dbReference>
<dbReference type="PROSITE" id="PS01050">
    <property type="entry name" value="YJEF_C_2"/>
    <property type="match status" value="1"/>
</dbReference>
<evidence type="ECO:0000256" key="4">
    <source>
        <dbReference type="ARBA" id="ARBA00023027"/>
    </source>
</evidence>
<keyword evidence="1 6" id="KW-0547">Nucleotide-binding</keyword>
<dbReference type="GO" id="GO:0005524">
    <property type="term" value="F:ATP binding"/>
    <property type="evidence" value="ECO:0007669"/>
    <property type="project" value="UniProtKB-KW"/>
</dbReference>
<dbReference type="EC" id="4.2.1.136" evidence="6"/>
<comment type="catalytic activity">
    <reaction evidence="6">
        <text>(6S)-NADPHX + ADP = AMP + phosphate + NADPH + H(+)</text>
        <dbReference type="Rhea" id="RHEA:32235"/>
        <dbReference type="ChEBI" id="CHEBI:15378"/>
        <dbReference type="ChEBI" id="CHEBI:43474"/>
        <dbReference type="ChEBI" id="CHEBI:57783"/>
        <dbReference type="ChEBI" id="CHEBI:64076"/>
        <dbReference type="ChEBI" id="CHEBI:456215"/>
        <dbReference type="ChEBI" id="CHEBI:456216"/>
        <dbReference type="EC" id="4.2.1.136"/>
    </reaction>
</comment>
<comment type="function">
    <text evidence="6">Catalyzes the dehydration of the S-form of NAD(P)HX at the expense of ADP, which is converted to AMP. Together with NAD(P)HX epimerase, which catalyzes the epimerization of the S- and R-forms, the enzyme allows the repair of both epimers of NAD(P)HX, a damaged form of NAD(P)H that is a result of enzymatic or heat-dependent hydration.</text>
</comment>
<comment type="caution">
    <text evidence="6">Lacks conserved residue(s) required for the propagation of feature annotation.</text>
</comment>
<proteinExistence type="inferred from homology"/>
<feature type="binding site" evidence="6">
    <location>
        <position position="101"/>
    </location>
    <ligand>
        <name>(6S)-NADPHX</name>
        <dbReference type="ChEBI" id="CHEBI:64076"/>
    </ligand>
</feature>
<dbReference type="EMBL" id="MFJZ01000041">
    <property type="protein sequence ID" value="OGG29540.1"/>
    <property type="molecule type" value="Genomic_DNA"/>
</dbReference>
<dbReference type="PROSITE" id="PS51383">
    <property type="entry name" value="YJEF_C_3"/>
    <property type="match status" value="1"/>
</dbReference>
<comment type="similarity">
    <text evidence="6">Belongs to the NnrD/CARKD family.</text>
</comment>
<evidence type="ECO:0000313" key="8">
    <source>
        <dbReference type="EMBL" id="OGG29540.1"/>
    </source>
</evidence>
<organism evidence="8 9">
    <name type="scientific">Candidatus Gottesmanbacteria bacterium RIFCSPLOWO2_01_FULL_49_10</name>
    <dbReference type="NCBI Taxonomy" id="1798396"/>
    <lineage>
        <taxon>Bacteria</taxon>
        <taxon>Candidatus Gottesmaniibacteriota</taxon>
    </lineage>
</organism>
<dbReference type="STRING" id="1798396.A2973_03860"/>
<dbReference type="InterPro" id="IPR000631">
    <property type="entry name" value="CARKD"/>
</dbReference>
<dbReference type="Pfam" id="PF01256">
    <property type="entry name" value="Carb_kinase"/>
    <property type="match status" value="2"/>
</dbReference>
<evidence type="ECO:0000259" key="7">
    <source>
        <dbReference type="PROSITE" id="PS51383"/>
    </source>
</evidence>
<evidence type="ECO:0000256" key="1">
    <source>
        <dbReference type="ARBA" id="ARBA00022741"/>
    </source>
</evidence>
<evidence type="ECO:0000256" key="6">
    <source>
        <dbReference type="HAMAP-Rule" id="MF_01965"/>
    </source>
</evidence>
<feature type="binding site" evidence="6">
    <location>
        <position position="261"/>
    </location>
    <ligand>
        <name>(6S)-NADPHX</name>
        <dbReference type="ChEBI" id="CHEBI:64076"/>
    </ligand>
</feature>
<dbReference type="PANTHER" id="PTHR12592">
    <property type="entry name" value="ATP-DEPENDENT (S)-NAD(P)H-HYDRATE DEHYDRATASE FAMILY MEMBER"/>
    <property type="match status" value="1"/>
</dbReference>
<keyword evidence="3 6" id="KW-0521">NADP</keyword>
<dbReference type="AlphaFoldDB" id="A0A1F6AY12"/>
<evidence type="ECO:0000256" key="5">
    <source>
        <dbReference type="ARBA" id="ARBA00023239"/>
    </source>
</evidence>
<comment type="cofactor">
    <cofactor evidence="6">
        <name>Mg(2+)</name>
        <dbReference type="ChEBI" id="CHEBI:18420"/>
    </cofactor>
</comment>
<feature type="binding site" evidence="6">
    <location>
        <position position="41"/>
    </location>
    <ligand>
        <name>(6S)-NADPHX</name>
        <dbReference type="ChEBI" id="CHEBI:64076"/>
    </ligand>
</feature>